<sequence>MAARPQVPAISTDIRRDSVNPGRMHTESPHASTPFVQSPARTESMSSRVGKRPLDSHSRGQSPPDKRSRLPDPPSALQDRYANSEGFRIPSPPPSRKSSFARLTNTSTGPKLASDQYRPEHAQRYRRQNVRVLSPGSIGSGASTPTHHAPPTPSMLPATDLSTLRRSAEATSSATDHAPMTMQSLHKLKERKRAIAHQMTASISKTLAAKLATQAMDIAYLKKERDQIIGDREKGLDRLKTQLSEDLDQTKRKLDDVEIMAARFPSLMDRTETLKLINAAAKPLTDRLEALEKSATELPNLNKELQDLAAVPNRLAALESRPIVVQPTPEQNELNVLVKSELKSLTDRLNSLEAADSALAKVPKLENNINTLKNAKELQKIDIDTLKAWKDAQPKAVSEESMKNLIMTEVSAKASILSATLRDKADESTRKLAERITKNETSARDSHTQLAALQDFKAKIEKQKLADQLSVLYEKVKTVEGNDAKTYAKADKLQQQLEELEDECGEYSRLFDKVQAVREEVKTMKKDFASLEKDFSAFEKAVSDQQEDIVKYVGRIKGDYKDTGESLSERVAALRTTVRQADLNRLPIRLSELEKSERNLDRLTTRVDELEKLSPRVDELERAPKGPSFRKVGTPVLSSSVPNNVSPASIESKVDAVDKSLQQFRKTVTGKNSLTSRVDSQDQRLDCIEASSASARPLETVEKTVETTGDGALDETVKKAAEKAVEKAVEKRAKMFVTEREAVERNLEELETRLMEEIRASRNQTHSSKVTSTETITAPPAQSDVNAINDIQRDLDTIFEKLDYQDSIVSTITDSVPGLFQEHFDPFKARVEEQMGRISTMLDKHRADIIGLTEKVEHPPTEENAFGEQQQAQLDAVVVGEATLMTRCAALETSLSTKAEAEKTAQQLQGITFALNNLQSRYENISTDDIYKRMVDWFARMYPNFTQILDDVTKLKATKNFVDHYANFIACLSRDGEQLSGLISMFPHLRELATVTLHLKNLVNMAPQLETLASSTMQLQSLIQRVPQLEELARSNDLSPQDLARLEKACSNAHHATTKAEQACSNVQYATTQAEQASSNASSAIKKAEQASSDAMTANTKADQAASEVQAANAKIAEIEQRLIEEVNTLENLDSTVKALQKSLHGLNSEKSSFANAGALGTVQQTMNTLQSQLELIRKERVANLGQLRSSLSEGLRARASAENEMRKSINSLNQTTNNLNQITNNLNQTINSDKTLYAKTEALDGLKKILDTLQSELKTDRKARSAHHNKLAASVATEAGKIATLEKETKQHFNKVSTIEKETKEHSNKISTLEKEAKHHFNKISTLERESAEYFNELRKVKNDYEAAVPELQDQLVDIQRADAELRTKIDTTFKAYIEPNRSSLGLLDSLFMVISQIQQIVDSLNQNLPVKPLEFEWQCNFSKLGPATTNGEPSNSKGKGKSMQ</sequence>
<feature type="coiled-coil region" evidence="1">
    <location>
        <begin position="1283"/>
        <end position="1363"/>
    </location>
</feature>
<dbReference type="Gene3D" id="1.10.287.1490">
    <property type="match status" value="1"/>
</dbReference>
<feature type="compositionally biased region" description="Basic and acidic residues" evidence="2">
    <location>
        <begin position="13"/>
        <end position="28"/>
    </location>
</feature>
<keyword evidence="4" id="KW-1185">Reference proteome</keyword>
<evidence type="ECO:0000313" key="4">
    <source>
        <dbReference type="Proteomes" id="UP001578633"/>
    </source>
</evidence>
<feature type="coiled-coil region" evidence="1">
    <location>
        <begin position="1102"/>
        <end position="1233"/>
    </location>
</feature>
<feature type="compositionally biased region" description="Basic and acidic residues" evidence="2">
    <location>
        <begin position="52"/>
        <end position="70"/>
    </location>
</feature>
<feature type="coiled-coil region" evidence="1">
    <location>
        <begin position="483"/>
        <end position="534"/>
    </location>
</feature>
<protein>
    <submittedName>
        <fullName evidence="3">Uncharacterized protein</fullName>
    </submittedName>
</protein>
<dbReference type="RefSeq" id="XP_069306085.1">
    <property type="nucleotide sequence ID" value="XM_069452598.1"/>
</dbReference>
<feature type="region of interest" description="Disordered" evidence="2">
    <location>
        <begin position="1"/>
        <end position="158"/>
    </location>
</feature>
<comment type="caution">
    <text evidence="3">The sequence shown here is derived from an EMBL/GenBank/DDBJ whole genome shotgun (WGS) entry which is preliminary data.</text>
</comment>
<dbReference type="PANTHER" id="PTHR45615:SF80">
    <property type="entry name" value="GRIP DOMAIN-CONTAINING PROTEIN"/>
    <property type="match status" value="1"/>
</dbReference>
<dbReference type="GeneID" id="96086047"/>
<dbReference type="EMBL" id="JBHGVX010000005">
    <property type="protein sequence ID" value="KAL1795501.1"/>
    <property type="molecule type" value="Genomic_DNA"/>
</dbReference>
<dbReference type="Proteomes" id="UP001578633">
    <property type="component" value="Chromosome 5"/>
</dbReference>
<feature type="compositionally biased region" description="Low complexity" evidence="2">
    <location>
        <begin position="635"/>
        <end position="646"/>
    </location>
</feature>
<accession>A0ABR3UJ02</accession>
<dbReference type="PANTHER" id="PTHR45615">
    <property type="entry name" value="MYOSIN HEAVY CHAIN, NON-MUSCLE"/>
    <property type="match status" value="1"/>
</dbReference>
<feature type="coiled-coil region" evidence="1">
    <location>
        <begin position="733"/>
        <end position="764"/>
    </location>
</feature>
<keyword evidence="1" id="KW-0175">Coiled coil</keyword>
<name>A0ABR3UJ02_9PLEO</name>
<evidence type="ECO:0000256" key="1">
    <source>
        <dbReference type="SAM" id="Coils"/>
    </source>
</evidence>
<feature type="coiled-coil region" evidence="1">
    <location>
        <begin position="335"/>
        <end position="375"/>
    </location>
</feature>
<feature type="region of interest" description="Disordered" evidence="2">
    <location>
        <begin position="623"/>
        <end position="646"/>
    </location>
</feature>
<evidence type="ECO:0000313" key="3">
    <source>
        <dbReference type="EMBL" id="KAL1795501.1"/>
    </source>
</evidence>
<evidence type="ECO:0000256" key="2">
    <source>
        <dbReference type="SAM" id="MobiDB-lite"/>
    </source>
</evidence>
<organism evidence="3 4">
    <name type="scientific">Alternaria dauci</name>
    <dbReference type="NCBI Taxonomy" id="48095"/>
    <lineage>
        <taxon>Eukaryota</taxon>
        <taxon>Fungi</taxon>
        <taxon>Dikarya</taxon>
        <taxon>Ascomycota</taxon>
        <taxon>Pezizomycotina</taxon>
        <taxon>Dothideomycetes</taxon>
        <taxon>Pleosporomycetidae</taxon>
        <taxon>Pleosporales</taxon>
        <taxon>Pleosporineae</taxon>
        <taxon>Pleosporaceae</taxon>
        <taxon>Alternaria</taxon>
        <taxon>Alternaria sect. Porri</taxon>
    </lineage>
</organism>
<proteinExistence type="predicted"/>
<reference evidence="3 4" key="1">
    <citation type="submission" date="2024-09" db="EMBL/GenBank/DDBJ databases">
        <title>T2T genomes of carrot and Alternaria dauci and their utility for understanding host-pathogen interaction during carrot leaf blight disease.</title>
        <authorList>
            <person name="Liu W."/>
            <person name="Xu S."/>
            <person name="Ou C."/>
            <person name="Liu X."/>
            <person name="Zhuang F."/>
            <person name="Deng X.W."/>
        </authorList>
    </citation>
    <scope>NUCLEOTIDE SEQUENCE [LARGE SCALE GENOMIC DNA]</scope>
    <source>
        <strain evidence="3 4">A2016</strain>
    </source>
</reference>
<feature type="compositionally biased region" description="Polar residues" evidence="2">
    <location>
        <begin position="29"/>
        <end position="47"/>
    </location>
</feature>
<gene>
    <name evidence="3" type="ORF">ACET3X_005725</name>
</gene>